<reference evidence="4 5" key="1">
    <citation type="submission" date="2024-10" db="EMBL/GenBank/DDBJ databases">
        <title>The Natural Products Discovery Center: Release of the First 8490 Sequenced Strains for Exploring Actinobacteria Biosynthetic Diversity.</title>
        <authorList>
            <person name="Kalkreuter E."/>
            <person name="Kautsar S.A."/>
            <person name="Yang D."/>
            <person name="Bader C.D."/>
            <person name="Teijaro C.N."/>
            <person name="Fluegel L."/>
            <person name="Davis C.M."/>
            <person name="Simpson J.R."/>
            <person name="Lauterbach L."/>
            <person name="Steele A.D."/>
            <person name="Gui C."/>
            <person name="Meng S."/>
            <person name="Li G."/>
            <person name="Viehrig K."/>
            <person name="Ye F."/>
            <person name="Su P."/>
            <person name="Kiefer A.F."/>
            <person name="Nichols A."/>
            <person name="Cepeda A.J."/>
            <person name="Yan W."/>
            <person name="Fan B."/>
            <person name="Jiang Y."/>
            <person name="Adhikari A."/>
            <person name="Zheng C.-J."/>
            <person name="Schuster L."/>
            <person name="Cowan T.M."/>
            <person name="Smanski M.J."/>
            <person name="Chevrette M.G."/>
            <person name="De Carvalho L.P.S."/>
            <person name="Shen B."/>
        </authorList>
    </citation>
    <scope>NUCLEOTIDE SEQUENCE [LARGE SCALE GENOMIC DNA]</scope>
    <source>
        <strain evidence="4 5">NPDC002593</strain>
    </source>
</reference>
<dbReference type="InterPro" id="IPR027417">
    <property type="entry name" value="P-loop_NTPase"/>
</dbReference>
<sequence>MDSIRRRLHPTPVVVQLPIGREDGFTGVVDLVRMRALAWADDSGVFVQESIPEHLVAEAVRRRAELDELVAERHPAALEEYVVRSELSANTLVEALRELTRSGEVVVVLCGAAYGDRGVEPLLDAVVDYLPAPLDRPAVCDVGDPTRRRSATVGVALTAGVAAMPGGLPGSRRCGPCGGGIRN</sequence>
<evidence type="ECO:0000256" key="1">
    <source>
        <dbReference type="ARBA" id="ARBA00022741"/>
    </source>
</evidence>
<keyword evidence="2" id="KW-0648">Protein biosynthesis</keyword>
<keyword evidence="1" id="KW-0547">Nucleotide-binding</keyword>
<comment type="caution">
    <text evidence="4">The sequence shown here is derived from an EMBL/GenBank/DDBJ whole genome shotgun (WGS) entry which is preliminary data.</text>
</comment>
<dbReference type="EMBL" id="JBIAQY010000026">
    <property type="protein sequence ID" value="MFF3574304.1"/>
    <property type="molecule type" value="Genomic_DNA"/>
</dbReference>
<keyword evidence="5" id="KW-1185">Reference proteome</keyword>
<evidence type="ECO:0000313" key="4">
    <source>
        <dbReference type="EMBL" id="MFF3574304.1"/>
    </source>
</evidence>
<dbReference type="Proteomes" id="UP001601992">
    <property type="component" value="Unassembled WGS sequence"/>
</dbReference>
<evidence type="ECO:0000313" key="5">
    <source>
        <dbReference type="Proteomes" id="UP001601992"/>
    </source>
</evidence>
<keyword evidence="3" id="KW-0342">GTP-binding</keyword>
<organism evidence="4 5">
    <name type="scientific">Nocardia jiangxiensis</name>
    <dbReference type="NCBI Taxonomy" id="282685"/>
    <lineage>
        <taxon>Bacteria</taxon>
        <taxon>Bacillati</taxon>
        <taxon>Actinomycetota</taxon>
        <taxon>Actinomycetes</taxon>
        <taxon>Mycobacteriales</taxon>
        <taxon>Nocardiaceae</taxon>
        <taxon>Nocardia</taxon>
    </lineage>
</organism>
<dbReference type="Gene3D" id="3.40.50.300">
    <property type="entry name" value="P-loop containing nucleotide triphosphate hydrolases"/>
    <property type="match status" value="1"/>
</dbReference>
<dbReference type="SUPFAM" id="SSF52540">
    <property type="entry name" value="P-loop containing nucleoside triphosphate hydrolases"/>
    <property type="match status" value="1"/>
</dbReference>
<evidence type="ECO:0000256" key="3">
    <source>
        <dbReference type="ARBA" id="ARBA00023134"/>
    </source>
</evidence>
<gene>
    <name evidence="4" type="ORF">ACFYXQ_41810</name>
</gene>
<dbReference type="RefSeq" id="WP_245567621.1">
    <property type="nucleotide sequence ID" value="NZ_JBIAQY010000026.1"/>
</dbReference>
<proteinExistence type="predicted"/>
<dbReference type="PANTHER" id="PTHR43261">
    <property type="entry name" value="TRANSLATION ELONGATION FACTOR G-RELATED"/>
    <property type="match status" value="1"/>
</dbReference>
<dbReference type="PANTHER" id="PTHR43261:SF1">
    <property type="entry name" value="RIBOSOME-RELEASING FACTOR 2, MITOCHONDRIAL"/>
    <property type="match status" value="1"/>
</dbReference>
<name>A0ABW6SFA1_9NOCA</name>
<protein>
    <submittedName>
        <fullName evidence="4">Uncharacterized protein</fullName>
    </submittedName>
</protein>
<evidence type="ECO:0000256" key="2">
    <source>
        <dbReference type="ARBA" id="ARBA00022917"/>
    </source>
</evidence>
<accession>A0ABW6SFA1</accession>